<dbReference type="InterPro" id="IPR051251">
    <property type="entry name" value="STK_FNIP-Repeat"/>
</dbReference>
<reference evidence="1" key="1">
    <citation type="journal article" date="2020" name="Nature">
        <title>Giant virus diversity and host interactions through global metagenomics.</title>
        <authorList>
            <person name="Schulz F."/>
            <person name="Roux S."/>
            <person name="Paez-Espino D."/>
            <person name="Jungbluth S."/>
            <person name="Walsh D.A."/>
            <person name="Denef V.J."/>
            <person name="McMahon K.D."/>
            <person name="Konstantinidis K.T."/>
            <person name="Eloe-Fadrosh E.A."/>
            <person name="Kyrpides N.C."/>
            <person name="Woyke T."/>
        </authorList>
    </citation>
    <scope>NUCLEOTIDE SEQUENCE</scope>
    <source>
        <strain evidence="1">GVMAG-M-3300020192-26</strain>
    </source>
</reference>
<sequence>MDTLKYKFIYKQKVKIYDIIGLPYFDNFECVDVLTSTTKCPKAAKYVHLYTLVQKFPPFVTHLFYDHDRYVRNIPQSVTHLILGGDSTRPAQGRGFNKSIKNCIPLSVTNLVFGCIFNQPICGSIPHSVTHLKFGKHFNKSVRDLPLSVTHLILGQNFNKFDTFSPTTNIIYLQMHCYYCHHELKIPSVKYLEILHFDFIIEKNIPQSVTHLTLHNYVGSMLKSIPKSVTHLTFGNDFDRSIKYLNISSVTHIYFADNYKHPIKRKWLPDSVIVIKVGENFL</sequence>
<name>A0A6C0CAI3_9ZZZZ</name>
<proteinExistence type="predicted"/>
<organism evidence="1">
    <name type="scientific">viral metagenome</name>
    <dbReference type="NCBI Taxonomy" id="1070528"/>
    <lineage>
        <taxon>unclassified sequences</taxon>
        <taxon>metagenomes</taxon>
        <taxon>organismal metagenomes</taxon>
    </lineage>
</organism>
<evidence type="ECO:0000313" key="1">
    <source>
        <dbReference type="EMBL" id="QHT00679.1"/>
    </source>
</evidence>
<dbReference type="InterPro" id="IPR008615">
    <property type="entry name" value="FNIP"/>
</dbReference>
<dbReference type="Pfam" id="PF05725">
    <property type="entry name" value="FNIP"/>
    <property type="match status" value="2"/>
</dbReference>
<dbReference type="AlphaFoldDB" id="A0A6C0CAI3"/>
<dbReference type="EMBL" id="MN739357">
    <property type="protein sequence ID" value="QHT00679.1"/>
    <property type="molecule type" value="Genomic_DNA"/>
</dbReference>
<dbReference type="PANTHER" id="PTHR32134:SF92">
    <property type="entry name" value="FNIP REPEAT-CONTAINING PROTEIN"/>
    <property type="match status" value="1"/>
</dbReference>
<accession>A0A6C0CAI3</accession>
<protein>
    <submittedName>
        <fullName evidence="1">Uncharacterized protein</fullName>
    </submittedName>
</protein>
<dbReference type="PANTHER" id="PTHR32134">
    <property type="entry name" value="FNIP REPEAT-CONTAINING PROTEIN"/>
    <property type="match status" value="1"/>
</dbReference>